<feature type="transmembrane region" description="Helical" evidence="2">
    <location>
        <begin position="88"/>
        <end position="109"/>
    </location>
</feature>
<dbReference type="EMBL" id="JACGWL010000002">
    <property type="protein sequence ID" value="KAK4409253.1"/>
    <property type="molecule type" value="Genomic_DNA"/>
</dbReference>
<dbReference type="Proteomes" id="UP001289374">
    <property type="component" value="Unassembled WGS sequence"/>
</dbReference>
<gene>
    <name evidence="3" type="ORF">Sango_0506300</name>
</gene>
<feature type="transmembrane region" description="Helical" evidence="2">
    <location>
        <begin position="53"/>
        <end position="76"/>
    </location>
</feature>
<feature type="transmembrane region" description="Helical" evidence="2">
    <location>
        <begin position="121"/>
        <end position="143"/>
    </location>
</feature>
<protein>
    <submittedName>
        <fullName evidence="3">Calpain-type cysteine protease DEK1</fullName>
    </submittedName>
</protein>
<feature type="transmembrane region" description="Helical" evidence="2">
    <location>
        <begin position="790"/>
        <end position="812"/>
    </location>
</feature>
<dbReference type="AlphaFoldDB" id="A0AAE1XCH2"/>
<feature type="transmembrane region" description="Helical" evidence="2">
    <location>
        <begin position="278"/>
        <end position="296"/>
    </location>
</feature>
<feature type="transmembrane region" description="Helical" evidence="2">
    <location>
        <begin position="760"/>
        <end position="783"/>
    </location>
</feature>
<feature type="transmembrane region" description="Helical" evidence="2">
    <location>
        <begin position="567"/>
        <end position="586"/>
    </location>
</feature>
<feature type="transmembrane region" description="Helical" evidence="2">
    <location>
        <begin position="598"/>
        <end position="616"/>
    </location>
</feature>
<reference evidence="3" key="1">
    <citation type="submission" date="2020-06" db="EMBL/GenBank/DDBJ databases">
        <authorList>
            <person name="Li T."/>
            <person name="Hu X."/>
            <person name="Zhang T."/>
            <person name="Song X."/>
            <person name="Zhang H."/>
            <person name="Dai N."/>
            <person name="Sheng W."/>
            <person name="Hou X."/>
            <person name="Wei L."/>
        </authorList>
    </citation>
    <scope>NUCLEOTIDE SEQUENCE</scope>
    <source>
        <strain evidence="3">K16</strain>
        <tissue evidence="3">Leaf</tissue>
    </source>
</reference>
<feature type="transmembrane region" description="Helical" evidence="2">
    <location>
        <begin position="954"/>
        <end position="976"/>
    </location>
</feature>
<feature type="transmembrane region" description="Helical" evidence="2">
    <location>
        <begin position="1022"/>
        <end position="1044"/>
    </location>
</feature>
<feature type="transmembrane region" description="Helical" evidence="2">
    <location>
        <begin position="890"/>
        <end position="910"/>
    </location>
</feature>
<feature type="transmembrane region" description="Helical" evidence="2">
    <location>
        <begin position="922"/>
        <end position="942"/>
    </location>
</feature>
<accession>A0AAE1XCH2</accession>
<keyword evidence="3" id="KW-0645">Protease</keyword>
<proteinExistence type="predicted"/>
<evidence type="ECO:0000313" key="4">
    <source>
        <dbReference type="Proteomes" id="UP001289374"/>
    </source>
</evidence>
<dbReference type="PANTHER" id="PTHR31358">
    <property type="entry name" value="PROTEIN WVD2-LIKE 4"/>
    <property type="match status" value="1"/>
</dbReference>
<organism evidence="3 4">
    <name type="scientific">Sesamum angolense</name>
    <dbReference type="NCBI Taxonomy" id="2727404"/>
    <lineage>
        <taxon>Eukaryota</taxon>
        <taxon>Viridiplantae</taxon>
        <taxon>Streptophyta</taxon>
        <taxon>Embryophyta</taxon>
        <taxon>Tracheophyta</taxon>
        <taxon>Spermatophyta</taxon>
        <taxon>Magnoliopsida</taxon>
        <taxon>eudicotyledons</taxon>
        <taxon>Gunneridae</taxon>
        <taxon>Pentapetalae</taxon>
        <taxon>asterids</taxon>
        <taxon>lamiids</taxon>
        <taxon>Lamiales</taxon>
        <taxon>Pedaliaceae</taxon>
        <taxon>Sesamum</taxon>
    </lineage>
</organism>
<evidence type="ECO:0000256" key="1">
    <source>
        <dbReference type="SAM" id="MobiDB-lite"/>
    </source>
</evidence>
<feature type="transmembrane region" description="Helical" evidence="2">
    <location>
        <begin position="196"/>
        <end position="215"/>
    </location>
</feature>
<comment type="caution">
    <text evidence="3">The sequence shown here is derived from an EMBL/GenBank/DDBJ whole genome shotgun (WGS) entry which is preliminary data.</text>
</comment>
<dbReference type="GO" id="GO:0008017">
    <property type="term" value="F:microtubule binding"/>
    <property type="evidence" value="ECO:0007669"/>
    <property type="project" value="InterPro"/>
</dbReference>
<dbReference type="GO" id="GO:0008233">
    <property type="term" value="F:peptidase activity"/>
    <property type="evidence" value="ECO:0007669"/>
    <property type="project" value="UniProtKB-KW"/>
</dbReference>
<evidence type="ECO:0000256" key="2">
    <source>
        <dbReference type="SAM" id="Phobius"/>
    </source>
</evidence>
<feature type="transmembrane region" description="Helical" evidence="2">
    <location>
        <begin position="861"/>
        <end position="884"/>
    </location>
</feature>
<reference evidence="3" key="2">
    <citation type="journal article" date="2024" name="Plant">
        <title>Genomic evolution and insights into agronomic trait innovations of Sesamum species.</title>
        <authorList>
            <person name="Miao H."/>
            <person name="Wang L."/>
            <person name="Qu L."/>
            <person name="Liu H."/>
            <person name="Sun Y."/>
            <person name="Le M."/>
            <person name="Wang Q."/>
            <person name="Wei S."/>
            <person name="Zheng Y."/>
            <person name="Lin W."/>
            <person name="Duan Y."/>
            <person name="Cao H."/>
            <person name="Xiong S."/>
            <person name="Wang X."/>
            <person name="Wei L."/>
            <person name="Li C."/>
            <person name="Ma Q."/>
            <person name="Ju M."/>
            <person name="Zhao R."/>
            <person name="Li G."/>
            <person name="Mu C."/>
            <person name="Tian Q."/>
            <person name="Mei H."/>
            <person name="Zhang T."/>
            <person name="Gao T."/>
            <person name="Zhang H."/>
        </authorList>
    </citation>
    <scope>NUCLEOTIDE SEQUENCE</scope>
    <source>
        <strain evidence="3">K16</strain>
    </source>
</reference>
<feature type="transmembrane region" description="Helical" evidence="2">
    <location>
        <begin position="636"/>
        <end position="654"/>
    </location>
</feature>
<keyword evidence="2" id="KW-0812">Transmembrane</keyword>
<sequence length="1119" mass="121207">WIFARKWPDILQGPQLGILCGLLSLCAWVIVISPVLVLIVWGCWLIVILGRDIIGLAVIMAGVALLLAFYSVMLWWRTQWQSSRAVAVLLLLAVGLLCAYELCAVYVTAGAKASQRYSPSGFFFGVSAIALAINMLFICRMVFNGNGVDIDEYVRRAYKFAYSDCIEVGPVACLPEPPDPNELYPRQSRRALHLGLLYSGSLLVLLVYSILYGLTAKESHWLGAITSAAVIILDWNVGTCLYGFKLLKSRVAALFIAGTSRVFLICFGVHYWFLGHCISYAVVASVLLGAAVSRHLSITNPSAARRDALESTVIRLREGFRKKEQNCSSSSSEGCGSSVKRSSSADAGHLGNGTGPSTGDLTSWNNVEGIHSEKGMDSGRPSFALRSSSCRSVVQETEVGPSNVDKIFDHNSSLVACSSSGMESQGCESSASNSVSQALDLNLALAFQEKLSDPRISSMLKRRARQGELELTNLLQDKGLDPNFAVMLKENGLDPMILALLQRSSLDADRDHRDNTNMTMVDSNSVDNMAPNQISFSEELRLRGLEKWLQLCRLVLHYIAGTPERSWLLFSFVFSMETTVVAIFRPNTINLINATHQQFEFGIAVLLLSPVVWSIMAFLRSLQSEELSMTSKPRKYGFVAWLVSTSVGLLLSFLSKSSVLLGLSITVPLMVACLSVGIPTWIRNGYKFGVSGGRNATHAGNHAIMRKKEGVVLFICIALFAGSLLALGGIISAKPLDDLSYKGWTDDQKGVSSPYASSVYLGWAMAAAIALIITGVLPIVSWFATYRFSLSSAVCIGLFAAILVSSCGASYMKVVNSRSDQIPTKTDFLAALLPLICMPAILSLCSGLLKWKDDNWKISRGAYIFIIIGLVLLLGAISAITLIIEPWTIGAAFLLVVLLLVLAIGVIHYWASNNFYLTRFQMLFVCFLAFLLALAAFFVGWFQDKAFVGASVGYFSFLFLLAGRALTVLLSPPIVVYSPRVLPVYVYDAHADCGKNVSAAFLVLYGIALAVEGWGVVASLKIYPPFAGAAVSAITLVVAFGFAVSRSCLTLEMVEDAVHFLSKETVIQAIARSATKTRNALSGTYSAPQRSASSAALLVGDPTIARDRAGTLCFPGLMS</sequence>
<dbReference type="PANTHER" id="PTHR31358:SF44">
    <property type="entry name" value="ASPARTATE CARBAMOYLTRANSFERASE, CHLOROPLASTIC"/>
    <property type="match status" value="1"/>
</dbReference>
<feature type="transmembrane region" description="Helical" evidence="2">
    <location>
        <begin position="711"/>
        <end position="731"/>
    </location>
</feature>
<feature type="transmembrane region" description="Helical" evidence="2">
    <location>
        <begin position="828"/>
        <end position="849"/>
    </location>
</feature>
<dbReference type="GO" id="GO:0006508">
    <property type="term" value="P:proteolysis"/>
    <property type="evidence" value="ECO:0007669"/>
    <property type="project" value="UniProtKB-KW"/>
</dbReference>
<dbReference type="InterPro" id="IPR044833">
    <property type="entry name" value="WDL5/6"/>
</dbReference>
<evidence type="ECO:0000313" key="3">
    <source>
        <dbReference type="EMBL" id="KAK4409253.1"/>
    </source>
</evidence>
<feature type="region of interest" description="Disordered" evidence="1">
    <location>
        <begin position="325"/>
        <end position="365"/>
    </location>
</feature>
<keyword evidence="4" id="KW-1185">Reference proteome</keyword>
<feature type="compositionally biased region" description="Low complexity" evidence="1">
    <location>
        <begin position="328"/>
        <end position="344"/>
    </location>
</feature>
<keyword evidence="3" id="KW-0378">Hydrolase</keyword>
<feature type="transmembrane region" description="Helical" evidence="2">
    <location>
        <begin position="660"/>
        <end position="682"/>
    </location>
</feature>
<keyword evidence="2" id="KW-0472">Membrane</keyword>
<name>A0AAE1XCH2_9LAMI</name>
<feature type="transmembrane region" description="Helical" evidence="2">
    <location>
        <begin position="251"/>
        <end position="272"/>
    </location>
</feature>
<keyword evidence="2" id="KW-1133">Transmembrane helix</keyword>
<feature type="transmembrane region" description="Helical" evidence="2">
    <location>
        <begin position="16"/>
        <end position="47"/>
    </location>
</feature>
<feature type="transmembrane region" description="Helical" evidence="2">
    <location>
        <begin position="997"/>
        <end position="1016"/>
    </location>
</feature>
<feature type="non-terminal residue" evidence="3">
    <location>
        <position position="1119"/>
    </location>
</feature>
<feature type="transmembrane region" description="Helical" evidence="2">
    <location>
        <begin position="221"/>
        <end position="244"/>
    </location>
</feature>